<dbReference type="OrthoDB" id="9972343at2"/>
<keyword evidence="2" id="KW-1185">Reference proteome</keyword>
<organism evidence="1 2">
    <name type="scientific">Nostoc flagelliforme CCNUN1</name>
    <dbReference type="NCBI Taxonomy" id="2038116"/>
    <lineage>
        <taxon>Bacteria</taxon>
        <taxon>Bacillati</taxon>
        <taxon>Cyanobacteriota</taxon>
        <taxon>Cyanophyceae</taxon>
        <taxon>Nostocales</taxon>
        <taxon>Nostocaceae</taxon>
        <taxon>Nostoc</taxon>
    </lineage>
</organism>
<evidence type="ECO:0000313" key="1">
    <source>
        <dbReference type="EMBL" id="AUB37519.1"/>
    </source>
</evidence>
<dbReference type="AlphaFoldDB" id="A0A2K8SPX9"/>
<evidence type="ECO:0000313" key="2">
    <source>
        <dbReference type="Proteomes" id="UP000232003"/>
    </source>
</evidence>
<dbReference type="RefSeq" id="WP_100899133.1">
    <property type="nucleotide sequence ID" value="NZ_CAWNNC010000001.1"/>
</dbReference>
<name>A0A2K8SPX9_9NOSO</name>
<proteinExistence type="predicted"/>
<accession>A0A2K8SPX9</accession>
<protein>
    <submittedName>
        <fullName evidence="1">Uncharacterized protein</fullName>
    </submittedName>
</protein>
<dbReference type="EMBL" id="CP024785">
    <property type="protein sequence ID" value="AUB37519.1"/>
    <property type="molecule type" value="Genomic_DNA"/>
</dbReference>
<dbReference type="KEGG" id="nfl:COO91_03464"/>
<gene>
    <name evidence="1" type="ORF">COO91_03464</name>
</gene>
<sequence>MATNKNLPIAKGGSDDYSHQDQGITLDFGTIKIHLDPLEILLFLLLALPIGIMIRDAPKATFEDAMKQVVTVLTTVVGIRKLPTNKAYQFLSKVSLDPKKKEDEQ</sequence>
<reference evidence="1 2" key="1">
    <citation type="submission" date="2017-11" db="EMBL/GenBank/DDBJ databases">
        <title>Complete genome of a free-living desiccation-tolerant cyanobacterium and its photosynthetic adaptation to extreme terrestrial habitat.</title>
        <authorList>
            <person name="Shang J."/>
        </authorList>
    </citation>
    <scope>NUCLEOTIDE SEQUENCE [LARGE SCALE GENOMIC DNA]</scope>
    <source>
        <strain evidence="1 2">CCNUN1</strain>
    </source>
</reference>
<dbReference type="Proteomes" id="UP000232003">
    <property type="component" value="Chromosome"/>
</dbReference>